<proteinExistence type="predicted"/>
<keyword evidence="1" id="KW-0472">Membrane</keyword>
<evidence type="ECO:0000256" key="1">
    <source>
        <dbReference type="SAM" id="Phobius"/>
    </source>
</evidence>
<sequence length="147" mass="16428">MLLSLGRRIRDGSAPAVSPQVCRLPQHRHRRLPLSASLFSAWHATTKVERMEFYFKILGSGSSCSGDGRGRGEDEDQEWFLCLYSISPSYADWSSWADWVFFTFDGICLGVGAGGEEKEAATLSIFHIPVLAFAVFILFLDLKMAFL</sequence>
<organism evidence="2 3">
    <name type="scientific">Senna tora</name>
    <dbReference type="NCBI Taxonomy" id="362788"/>
    <lineage>
        <taxon>Eukaryota</taxon>
        <taxon>Viridiplantae</taxon>
        <taxon>Streptophyta</taxon>
        <taxon>Embryophyta</taxon>
        <taxon>Tracheophyta</taxon>
        <taxon>Spermatophyta</taxon>
        <taxon>Magnoliopsida</taxon>
        <taxon>eudicotyledons</taxon>
        <taxon>Gunneridae</taxon>
        <taxon>Pentapetalae</taxon>
        <taxon>rosids</taxon>
        <taxon>fabids</taxon>
        <taxon>Fabales</taxon>
        <taxon>Fabaceae</taxon>
        <taxon>Caesalpinioideae</taxon>
        <taxon>Cassia clade</taxon>
        <taxon>Senna</taxon>
    </lineage>
</organism>
<keyword evidence="3" id="KW-1185">Reference proteome</keyword>
<reference evidence="2" key="1">
    <citation type="submission" date="2020-09" db="EMBL/GenBank/DDBJ databases">
        <title>Genome-Enabled Discovery of Anthraquinone Biosynthesis in Senna tora.</title>
        <authorList>
            <person name="Kang S.-H."/>
            <person name="Pandey R.P."/>
            <person name="Lee C.-M."/>
            <person name="Sim J.-S."/>
            <person name="Jeong J.-T."/>
            <person name="Choi B.-S."/>
            <person name="Jung M."/>
            <person name="Ginzburg D."/>
            <person name="Zhao K."/>
            <person name="Won S.Y."/>
            <person name="Oh T.-J."/>
            <person name="Yu Y."/>
            <person name="Kim N.-H."/>
            <person name="Lee O.R."/>
            <person name="Lee T.-H."/>
            <person name="Bashyal P."/>
            <person name="Kim T.-S."/>
            <person name="Lee W.-H."/>
            <person name="Kawkins C."/>
            <person name="Kim C.-K."/>
            <person name="Kim J.S."/>
            <person name="Ahn B.O."/>
            <person name="Rhee S.Y."/>
            <person name="Sohng J.K."/>
        </authorList>
    </citation>
    <scope>NUCLEOTIDE SEQUENCE</scope>
    <source>
        <tissue evidence="2">Leaf</tissue>
    </source>
</reference>
<protein>
    <submittedName>
        <fullName evidence="2">Putative magnesium transporter NIPA9 isoform X3</fullName>
    </submittedName>
</protein>
<keyword evidence="1" id="KW-1133">Transmembrane helix</keyword>
<accession>A0A835CK74</accession>
<comment type="caution">
    <text evidence="2">The sequence shown here is derived from an EMBL/GenBank/DDBJ whole genome shotgun (WGS) entry which is preliminary data.</text>
</comment>
<dbReference type="EMBL" id="JAAIUW010000001">
    <property type="protein sequence ID" value="KAF7844396.1"/>
    <property type="molecule type" value="Genomic_DNA"/>
</dbReference>
<name>A0A835CK74_9FABA</name>
<gene>
    <name evidence="2" type="ORF">G2W53_001301</name>
</gene>
<keyword evidence="1" id="KW-0812">Transmembrane</keyword>
<dbReference type="Proteomes" id="UP000634136">
    <property type="component" value="Unassembled WGS sequence"/>
</dbReference>
<evidence type="ECO:0000313" key="2">
    <source>
        <dbReference type="EMBL" id="KAF7844396.1"/>
    </source>
</evidence>
<feature type="transmembrane region" description="Helical" evidence="1">
    <location>
        <begin position="120"/>
        <end position="140"/>
    </location>
</feature>
<dbReference type="AlphaFoldDB" id="A0A835CK74"/>
<evidence type="ECO:0000313" key="3">
    <source>
        <dbReference type="Proteomes" id="UP000634136"/>
    </source>
</evidence>